<sequence length="153" mass="17522">MESTVWLTKSNAADFIGKAVLFTTASKGDYAGILIKVNTETRILKCTVKITRVLKYPNLIAYNNSIQDIFPHENQEEIELWGTKLKPVDATLEDYDYSLKQALKEEIERLVVLIEKNDSFLTNNHAILDELSIRYSGLDNEVQFKNKPIRQSI</sequence>
<protein>
    <submittedName>
        <fullName evidence="1">Uncharacterized protein</fullName>
    </submittedName>
</protein>
<reference evidence="1 2" key="1">
    <citation type="submission" date="2019-04" db="EMBL/GenBank/DDBJ databases">
        <title>Bacillus caeni sp. nov., a bacterium isolated from mangrove sediment.</title>
        <authorList>
            <person name="Huang H."/>
            <person name="Mo K."/>
            <person name="Hu Y."/>
        </authorList>
    </citation>
    <scope>NUCLEOTIDE SEQUENCE [LARGE SCALE GENOMIC DNA]</scope>
    <source>
        <strain evidence="1 2">HB172195</strain>
    </source>
</reference>
<accession>A0A5R9FCZ2</accession>
<gene>
    <name evidence="1" type="ORF">FCL54_10310</name>
</gene>
<evidence type="ECO:0000313" key="2">
    <source>
        <dbReference type="Proteomes" id="UP000308230"/>
    </source>
</evidence>
<dbReference type="SUPFAM" id="SSF141251">
    <property type="entry name" value="Kinase-associated protein B-like"/>
    <property type="match status" value="1"/>
</dbReference>
<keyword evidence="2" id="KW-1185">Reference proteome</keyword>
<dbReference type="Proteomes" id="UP000308230">
    <property type="component" value="Unassembled WGS sequence"/>
</dbReference>
<comment type="caution">
    <text evidence="1">The sequence shown here is derived from an EMBL/GenBank/DDBJ whole genome shotgun (WGS) entry which is preliminary data.</text>
</comment>
<proteinExistence type="predicted"/>
<name>A0A5R9FCZ2_9BACL</name>
<dbReference type="InterPro" id="IPR038080">
    <property type="entry name" value="KapB_sf"/>
</dbReference>
<dbReference type="AlphaFoldDB" id="A0A5R9FCZ2"/>
<dbReference type="EMBL" id="SWLG01000006">
    <property type="protein sequence ID" value="TLS37525.1"/>
    <property type="molecule type" value="Genomic_DNA"/>
</dbReference>
<organism evidence="1 2">
    <name type="scientific">Exobacillus caeni</name>
    <dbReference type="NCBI Taxonomy" id="2574798"/>
    <lineage>
        <taxon>Bacteria</taxon>
        <taxon>Bacillati</taxon>
        <taxon>Bacillota</taxon>
        <taxon>Bacilli</taxon>
        <taxon>Bacillales</taxon>
        <taxon>Guptibacillaceae</taxon>
        <taxon>Exobacillus</taxon>
    </lineage>
</organism>
<evidence type="ECO:0000313" key="1">
    <source>
        <dbReference type="EMBL" id="TLS37525.1"/>
    </source>
</evidence>
<dbReference type="RefSeq" id="WP_138126031.1">
    <property type="nucleotide sequence ID" value="NZ_SWLG01000006.1"/>
</dbReference>